<dbReference type="AlphaFoldDB" id="A0A9P9E327"/>
<protein>
    <submittedName>
        <fullName evidence="2">Uncharacterized protein</fullName>
    </submittedName>
</protein>
<gene>
    <name evidence="2" type="ORF">B0J11DRAFT_245284</name>
</gene>
<comment type="caution">
    <text evidence="2">The sequence shown here is derived from an EMBL/GenBank/DDBJ whole genome shotgun (WGS) entry which is preliminary data.</text>
</comment>
<name>A0A9P9E327_9PLEO</name>
<dbReference type="Proteomes" id="UP000700596">
    <property type="component" value="Unassembled WGS sequence"/>
</dbReference>
<keyword evidence="3" id="KW-1185">Reference proteome</keyword>
<proteinExistence type="predicted"/>
<sequence>MCSSIAFSSSISLPLESLTSWVCPFSVLPSSTGMSFFPRPQFRSATGGACLTAQHTQESMARRVSAVYGSFFFIFFSFFSQLYFMRRTRSAIQSFSTNILYSLAACLTTLTPPPYLMPSQ</sequence>
<feature type="transmembrane region" description="Helical" evidence="1">
    <location>
        <begin position="66"/>
        <end position="85"/>
    </location>
</feature>
<evidence type="ECO:0000313" key="3">
    <source>
        <dbReference type="Proteomes" id="UP000700596"/>
    </source>
</evidence>
<dbReference type="EMBL" id="JAGMWT010000004">
    <property type="protein sequence ID" value="KAH7130153.1"/>
    <property type="molecule type" value="Genomic_DNA"/>
</dbReference>
<feature type="transmembrane region" description="Helical" evidence="1">
    <location>
        <begin position="97"/>
        <end position="116"/>
    </location>
</feature>
<keyword evidence="1" id="KW-1133">Transmembrane helix</keyword>
<evidence type="ECO:0000256" key="1">
    <source>
        <dbReference type="SAM" id="Phobius"/>
    </source>
</evidence>
<accession>A0A9P9E327</accession>
<evidence type="ECO:0000313" key="2">
    <source>
        <dbReference type="EMBL" id="KAH7130153.1"/>
    </source>
</evidence>
<keyword evidence="1" id="KW-0812">Transmembrane</keyword>
<reference evidence="2" key="1">
    <citation type="journal article" date="2021" name="Nat. Commun.">
        <title>Genetic determinants of endophytism in the Arabidopsis root mycobiome.</title>
        <authorList>
            <person name="Mesny F."/>
            <person name="Miyauchi S."/>
            <person name="Thiergart T."/>
            <person name="Pickel B."/>
            <person name="Atanasova L."/>
            <person name="Karlsson M."/>
            <person name="Huettel B."/>
            <person name="Barry K.W."/>
            <person name="Haridas S."/>
            <person name="Chen C."/>
            <person name="Bauer D."/>
            <person name="Andreopoulos W."/>
            <person name="Pangilinan J."/>
            <person name="LaButti K."/>
            <person name="Riley R."/>
            <person name="Lipzen A."/>
            <person name="Clum A."/>
            <person name="Drula E."/>
            <person name="Henrissat B."/>
            <person name="Kohler A."/>
            <person name="Grigoriev I.V."/>
            <person name="Martin F.M."/>
            <person name="Hacquard S."/>
        </authorList>
    </citation>
    <scope>NUCLEOTIDE SEQUENCE</scope>
    <source>
        <strain evidence="2">MPI-CAGE-CH-0243</strain>
    </source>
</reference>
<keyword evidence="1" id="KW-0472">Membrane</keyword>
<organism evidence="2 3">
    <name type="scientific">Dendryphion nanum</name>
    <dbReference type="NCBI Taxonomy" id="256645"/>
    <lineage>
        <taxon>Eukaryota</taxon>
        <taxon>Fungi</taxon>
        <taxon>Dikarya</taxon>
        <taxon>Ascomycota</taxon>
        <taxon>Pezizomycotina</taxon>
        <taxon>Dothideomycetes</taxon>
        <taxon>Pleosporomycetidae</taxon>
        <taxon>Pleosporales</taxon>
        <taxon>Torulaceae</taxon>
        <taxon>Dendryphion</taxon>
    </lineage>
</organism>